<sequence>MEKLKANKVQHFVHTGVYNTYTTYIRFFFFKRKTKRTKDFHFQCLCGMRTGMVKDFIGSPCRIIFFFNKRNQFTIYMPILQHLYQIWKSEEKIHI</sequence>
<reference evidence="1" key="1">
    <citation type="thesis" date="2020" institute="ProQuest LLC" country="789 East Eisenhower Parkway, Ann Arbor, MI, USA">
        <title>Comparative Genomics and Chromosome Evolution.</title>
        <authorList>
            <person name="Mudd A.B."/>
        </authorList>
    </citation>
    <scope>NUCLEOTIDE SEQUENCE</scope>
    <source>
        <strain evidence="1">Female2</strain>
        <tissue evidence="1">Blood</tissue>
    </source>
</reference>
<keyword evidence="2" id="KW-1185">Reference proteome</keyword>
<evidence type="ECO:0000313" key="1">
    <source>
        <dbReference type="EMBL" id="KAG8443269.1"/>
    </source>
</evidence>
<dbReference type="Proteomes" id="UP000812440">
    <property type="component" value="Chromosome 6"/>
</dbReference>
<organism evidence="1 2">
    <name type="scientific">Hymenochirus boettgeri</name>
    <name type="common">Congo dwarf clawed frog</name>
    <dbReference type="NCBI Taxonomy" id="247094"/>
    <lineage>
        <taxon>Eukaryota</taxon>
        <taxon>Metazoa</taxon>
        <taxon>Chordata</taxon>
        <taxon>Craniata</taxon>
        <taxon>Vertebrata</taxon>
        <taxon>Euteleostomi</taxon>
        <taxon>Amphibia</taxon>
        <taxon>Batrachia</taxon>
        <taxon>Anura</taxon>
        <taxon>Pipoidea</taxon>
        <taxon>Pipidae</taxon>
        <taxon>Pipinae</taxon>
        <taxon>Hymenochirus</taxon>
    </lineage>
</organism>
<dbReference type="AlphaFoldDB" id="A0A8T2JDJ3"/>
<comment type="caution">
    <text evidence="1">The sequence shown here is derived from an EMBL/GenBank/DDBJ whole genome shotgun (WGS) entry which is preliminary data.</text>
</comment>
<name>A0A8T2JDJ3_9PIPI</name>
<dbReference type="EMBL" id="JAACNH010000005">
    <property type="protein sequence ID" value="KAG8443269.1"/>
    <property type="molecule type" value="Genomic_DNA"/>
</dbReference>
<protein>
    <submittedName>
        <fullName evidence="1">Uncharacterized protein</fullName>
    </submittedName>
</protein>
<gene>
    <name evidence="1" type="ORF">GDO86_011900</name>
</gene>
<proteinExistence type="predicted"/>
<evidence type="ECO:0000313" key="2">
    <source>
        <dbReference type="Proteomes" id="UP000812440"/>
    </source>
</evidence>
<accession>A0A8T2JDJ3</accession>